<keyword evidence="3" id="KW-1185">Reference proteome</keyword>
<dbReference type="PANTHER" id="PTHR45728">
    <property type="entry name" value="ACETYL-COA CARBOXYLASE, ISOFORM A"/>
    <property type="match status" value="1"/>
</dbReference>
<dbReference type="InterPro" id="IPR034733">
    <property type="entry name" value="AcCoA_carboxyl_beta"/>
</dbReference>
<evidence type="ECO:0000313" key="2">
    <source>
        <dbReference type="EMBL" id="KAK0394033.1"/>
    </source>
</evidence>
<organism evidence="2 3">
    <name type="scientific">Steinernema hermaphroditum</name>
    <dbReference type="NCBI Taxonomy" id="289476"/>
    <lineage>
        <taxon>Eukaryota</taxon>
        <taxon>Metazoa</taxon>
        <taxon>Ecdysozoa</taxon>
        <taxon>Nematoda</taxon>
        <taxon>Chromadorea</taxon>
        <taxon>Rhabditida</taxon>
        <taxon>Tylenchina</taxon>
        <taxon>Panagrolaimomorpha</taxon>
        <taxon>Strongyloidoidea</taxon>
        <taxon>Steinernematidae</taxon>
        <taxon>Steinernema</taxon>
    </lineage>
</organism>
<dbReference type="SUPFAM" id="SSF52096">
    <property type="entry name" value="ClpP/crotonase"/>
    <property type="match status" value="1"/>
</dbReference>
<dbReference type="GO" id="GO:0003989">
    <property type="term" value="F:acetyl-CoA carboxylase activity"/>
    <property type="evidence" value="ECO:0007669"/>
    <property type="project" value="InterPro"/>
</dbReference>
<gene>
    <name evidence="2" type="ORF">QR680_000537</name>
</gene>
<dbReference type="Gene3D" id="3.90.226.10">
    <property type="entry name" value="2-enoyl-CoA Hydratase, Chain A, domain 1"/>
    <property type="match status" value="1"/>
</dbReference>
<dbReference type="PROSITE" id="PS50980">
    <property type="entry name" value="COA_CT_NTER"/>
    <property type="match status" value="1"/>
</dbReference>
<dbReference type="Pfam" id="PF01039">
    <property type="entry name" value="Carboxyl_trans"/>
    <property type="match status" value="1"/>
</dbReference>
<dbReference type="InterPro" id="IPR011762">
    <property type="entry name" value="COA_CT_N"/>
</dbReference>
<dbReference type="InterPro" id="IPR049076">
    <property type="entry name" value="ACCA"/>
</dbReference>
<dbReference type="GO" id="GO:0005739">
    <property type="term" value="C:mitochondrion"/>
    <property type="evidence" value="ECO:0007669"/>
    <property type="project" value="TreeGrafter"/>
</dbReference>
<dbReference type="EMBL" id="JAUCMV010000005">
    <property type="protein sequence ID" value="KAK0394033.1"/>
    <property type="molecule type" value="Genomic_DNA"/>
</dbReference>
<comment type="caution">
    <text evidence="2">The sequence shown here is derived from an EMBL/GenBank/DDBJ whole genome shotgun (WGS) entry which is preliminary data.</text>
</comment>
<reference evidence="2" key="1">
    <citation type="submission" date="2023-06" db="EMBL/GenBank/DDBJ databases">
        <title>Genomic analysis of the entomopathogenic nematode Steinernema hermaphroditum.</title>
        <authorList>
            <person name="Schwarz E.M."/>
            <person name="Heppert J.K."/>
            <person name="Baniya A."/>
            <person name="Schwartz H.T."/>
            <person name="Tan C.-H."/>
            <person name="Antoshechkin I."/>
            <person name="Sternberg P.W."/>
            <person name="Goodrich-Blair H."/>
            <person name="Dillman A.R."/>
        </authorList>
    </citation>
    <scope>NUCLEOTIDE SEQUENCE</scope>
    <source>
        <strain evidence="2">PS9179</strain>
        <tissue evidence="2">Whole animal</tissue>
    </source>
</reference>
<dbReference type="GO" id="GO:0006633">
    <property type="term" value="P:fatty acid biosynthetic process"/>
    <property type="evidence" value="ECO:0007669"/>
    <property type="project" value="TreeGrafter"/>
</dbReference>
<dbReference type="PANTHER" id="PTHR45728:SF3">
    <property type="entry name" value="ACETYL-COA CARBOXYLASE"/>
    <property type="match status" value="1"/>
</dbReference>
<protein>
    <recommendedName>
        <fullName evidence="1">CoA carboxyltransferase N-terminal domain-containing protein</fullName>
    </recommendedName>
</protein>
<dbReference type="Proteomes" id="UP001175271">
    <property type="component" value="Unassembled WGS sequence"/>
</dbReference>
<evidence type="ECO:0000259" key="1">
    <source>
        <dbReference type="PROSITE" id="PS50980"/>
    </source>
</evidence>
<proteinExistence type="predicted"/>
<sequence length="205" mass="22490">MKPFTPDKPAGRTVIVIASDITFRSGSYSMDEHNLYAKASVYSRKINYPRAFIAASSGGRIGFATQNDIGTENLVGSGINAGETHRAYKEVPIFALVTGRAVGIADYNARLCRRICQVGNSSLIAFTGCLGQRRKKSEEDSEKRRLQERLFTCCFCYTLLGFPPFSSSVGHELNSAKFQICTDSTGDVSLIWKLPIAVVHEGLHL</sequence>
<dbReference type="InterPro" id="IPR029045">
    <property type="entry name" value="ClpP/crotonase-like_dom_sf"/>
</dbReference>
<feature type="domain" description="CoA carboxyltransferase N-terminal" evidence="1">
    <location>
        <begin position="1"/>
        <end position="128"/>
    </location>
</feature>
<evidence type="ECO:0000313" key="3">
    <source>
        <dbReference type="Proteomes" id="UP001175271"/>
    </source>
</evidence>
<name>A0AA39GWG4_9BILA</name>
<dbReference type="AlphaFoldDB" id="A0AA39GWG4"/>
<accession>A0AA39GWG4</accession>